<dbReference type="SUPFAM" id="SSF51735">
    <property type="entry name" value="NAD(P)-binding Rossmann-fold domains"/>
    <property type="match status" value="1"/>
</dbReference>
<feature type="non-terminal residue" evidence="2">
    <location>
        <position position="1"/>
    </location>
</feature>
<evidence type="ECO:0000259" key="1">
    <source>
        <dbReference type="Pfam" id="PF13460"/>
    </source>
</evidence>
<name>A0A3M7KWU2_AUXPR</name>
<gene>
    <name evidence="2" type="ORF">APUTEX25_003961</name>
</gene>
<dbReference type="InterPro" id="IPR036291">
    <property type="entry name" value="NAD(P)-bd_dom_sf"/>
</dbReference>
<feature type="domain" description="NAD(P)-binding" evidence="1">
    <location>
        <begin position="6"/>
        <end position="79"/>
    </location>
</feature>
<dbReference type="EMBL" id="QOKY01000195">
    <property type="protein sequence ID" value="RMZ53822.1"/>
    <property type="molecule type" value="Genomic_DNA"/>
</dbReference>
<proteinExistence type="predicted"/>
<dbReference type="Pfam" id="PF13460">
    <property type="entry name" value="NAD_binding_10"/>
    <property type="match status" value="1"/>
</dbReference>
<dbReference type="Gene3D" id="3.40.50.720">
    <property type="entry name" value="NAD(P)-binding Rossmann-like Domain"/>
    <property type="match status" value="1"/>
</dbReference>
<dbReference type="Proteomes" id="UP000279271">
    <property type="component" value="Unassembled WGS sequence"/>
</dbReference>
<protein>
    <recommendedName>
        <fullName evidence="1">NAD(P)-binding domain-containing protein</fullName>
    </recommendedName>
</protein>
<comment type="caution">
    <text evidence="2">The sequence shown here is derived from an EMBL/GenBank/DDBJ whole genome shotgun (WGS) entry which is preliminary data.</text>
</comment>
<dbReference type="AlphaFoldDB" id="A0A3M7KWU2"/>
<dbReference type="InterPro" id="IPR016040">
    <property type="entry name" value="NAD(P)-bd_dom"/>
</dbReference>
<sequence>EHIEGMGAIVVKADAARADQIDAAMAGIDGLQAVVSTLGSIAEPGTSSGGTLGTVNLVRAAAGLSVEKFVLLGAGEAVDHFKIYDGLNYVIIEPRREGPASAQEVAQTLVQALVTDAEDGKVVPSSGAASSA</sequence>
<organism evidence="2 3">
    <name type="scientific">Auxenochlorella protothecoides</name>
    <name type="common">Green microalga</name>
    <name type="synonym">Chlorella protothecoides</name>
    <dbReference type="NCBI Taxonomy" id="3075"/>
    <lineage>
        <taxon>Eukaryota</taxon>
        <taxon>Viridiplantae</taxon>
        <taxon>Chlorophyta</taxon>
        <taxon>core chlorophytes</taxon>
        <taxon>Trebouxiophyceae</taxon>
        <taxon>Chlorellales</taxon>
        <taxon>Chlorellaceae</taxon>
        <taxon>Auxenochlorella</taxon>
    </lineage>
</organism>
<evidence type="ECO:0000313" key="3">
    <source>
        <dbReference type="Proteomes" id="UP000279271"/>
    </source>
</evidence>
<evidence type="ECO:0000313" key="2">
    <source>
        <dbReference type="EMBL" id="RMZ53822.1"/>
    </source>
</evidence>
<accession>A0A3M7KWU2</accession>
<reference evidence="3" key="1">
    <citation type="journal article" date="2018" name="Algal Res.">
        <title>Characterization of plant carbon substrate utilization by Auxenochlorella protothecoides.</title>
        <authorList>
            <person name="Vogler B.W."/>
            <person name="Starkenburg S.R."/>
            <person name="Sudasinghe N."/>
            <person name="Schambach J.Y."/>
            <person name="Rollin J.A."/>
            <person name="Pattathil S."/>
            <person name="Barry A.N."/>
        </authorList>
    </citation>
    <scope>NUCLEOTIDE SEQUENCE [LARGE SCALE GENOMIC DNA]</scope>
    <source>
        <strain evidence="3">UTEX 25</strain>
    </source>
</reference>